<feature type="transmembrane region" description="Helical" evidence="6">
    <location>
        <begin position="45"/>
        <end position="66"/>
    </location>
</feature>
<dbReference type="NCBIfam" id="TIGR00361">
    <property type="entry name" value="ComEC_Rec2"/>
    <property type="match status" value="1"/>
</dbReference>
<evidence type="ECO:0000313" key="8">
    <source>
        <dbReference type="EMBL" id="RDB72875.1"/>
    </source>
</evidence>
<dbReference type="InterPro" id="IPR052159">
    <property type="entry name" value="Competence_DNA_uptake"/>
</dbReference>
<name>A0A369MNT1_EGGLN</name>
<keyword evidence="2" id="KW-1003">Cell membrane</keyword>
<dbReference type="SUPFAM" id="SSF56281">
    <property type="entry name" value="Metallo-hydrolase/oxidoreductase"/>
    <property type="match status" value="1"/>
</dbReference>
<reference evidence="8 9" key="1">
    <citation type="journal article" date="2018" name="Elife">
        <title>Discovery and characterization of a prevalent human gut bacterial enzyme sufficient for the inactivation of a family of plant toxins.</title>
        <authorList>
            <person name="Koppel N."/>
            <person name="Bisanz J.E."/>
            <person name="Pandelia M.E."/>
            <person name="Turnbaugh P.J."/>
            <person name="Balskus E.P."/>
        </authorList>
    </citation>
    <scope>NUCLEOTIDE SEQUENCE [LARGE SCALE GENOMIC DNA]</scope>
    <source>
        <strain evidence="8 9">W1 BHI 6</strain>
    </source>
</reference>
<feature type="transmembrane region" description="Helical" evidence="6">
    <location>
        <begin position="250"/>
        <end position="272"/>
    </location>
</feature>
<comment type="subcellular location">
    <subcellularLocation>
        <location evidence="1">Cell membrane</location>
        <topology evidence="1">Multi-pass membrane protein</topology>
    </subcellularLocation>
</comment>
<dbReference type="PROSITE" id="PS51257">
    <property type="entry name" value="PROKAR_LIPOPROTEIN"/>
    <property type="match status" value="1"/>
</dbReference>
<dbReference type="PANTHER" id="PTHR30619">
    <property type="entry name" value="DNA INTERNALIZATION/COMPETENCE PROTEIN COMEC/REC2"/>
    <property type="match status" value="1"/>
</dbReference>
<evidence type="ECO:0000256" key="2">
    <source>
        <dbReference type="ARBA" id="ARBA00022475"/>
    </source>
</evidence>
<feature type="transmembrane region" description="Helical" evidence="6">
    <location>
        <begin position="412"/>
        <end position="435"/>
    </location>
</feature>
<dbReference type="Gene3D" id="3.60.15.10">
    <property type="entry name" value="Ribonuclease Z/Hydroxyacylglutathione hydrolase-like"/>
    <property type="match status" value="1"/>
</dbReference>
<dbReference type="InterPro" id="IPR035681">
    <property type="entry name" value="ComA-like_MBL"/>
</dbReference>
<accession>A0A369MNT1</accession>
<dbReference type="GO" id="GO:0005886">
    <property type="term" value="C:plasma membrane"/>
    <property type="evidence" value="ECO:0007669"/>
    <property type="project" value="UniProtKB-SubCell"/>
</dbReference>
<feature type="transmembrane region" description="Helical" evidence="6">
    <location>
        <begin position="321"/>
        <end position="338"/>
    </location>
</feature>
<dbReference type="PANTHER" id="PTHR30619:SF1">
    <property type="entry name" value="RECOMBINATION PROTEIN 2"/>
    <property type="match status" value="1"/>
</dbReference>
<dbReference type="SMART" id="SM00849">
    <property type="entry name" value="Lactamase_B"/>
    <property type="match status" value="1"/>
</dbReference>
<dbReference type="CDD" id="cd07731">
    <property type="entry name" value="ComA-like_MBL-fold"/>
    <property type="match status" value="1"/>
</dbReference>
<dbReference type="Proteomes" id="UP000253970">
    <property type="component" value="Unassembled WGS sequence"/>
</dbReference>
<evidence type="ECO:0000256" key="5">
    <source>
        <dbReference type="ARBA" id="ARBA00023136"/>
    </source>
</evidence>
<proteinExistence type="predicted"/>
<feature type="transmembrane region" description="Helical" evidence="6">
    <location>
        <begin position="72"/>
        <end position="93"/>
    </location>
</feature>
<dbReference type="EMBL" id="PPTU01000002">
    <property type="protein sequence ID" value="RDB72875.1"/>
    <property type="molecule type" value="Genomic_DNA"/>
</dbReference>
<feature type="transmembrane region" description="Helical" evidence="6">
    <location>
        <begin position="499"/>
        <end position="518"/>
    </location>
</feature>
<keyword evidence="4 6" id="KW-1133">Transmembrane helix</keyword>
<gene>
    <name evidence="8" type="ORF">C1875_02400</name>
</gene>
<dbReference type="InterPro" id="IPR036866">
    <property type="entry name" value="RibonucZ/Hydroxyglut_hydro"/>
</dbReference>
<dbReference type="NCBIfam" id="TIGR00360">
    <property type="entry name" value="ComEC_N-term"/>
    <property type="match status" value="1"/>
</dbReference>
<organism evidence="8 9">
    <name type="scientific">Eggerthella lenta</name>
    <name type="common">Eubacterium lentum</name>
    <dbReference type="NCBI Taxonomy" id="84112"/>
    <lineage>
        <taxon>Bacteria</taxon>
        <taxon>Bacillati</taxon>
        <taxon>Actinomycetota</taxon>
        <taxon>Coriobacteriia</taxon>
        <taxon>Eggerthellales</taxon>
        <taxon>Eggerthellaceae</taxon>
        <taxon>Eggerthella</taxon>
    </lineage>
</organism>
<feature type="transmembrane region" description="Helical" evidence="6">
    <location>
        <begin position="381"/>
        <end position="400"/>
    </location>
</feature>
<evidence type="ECO:0000256" key="6">
    <source>
        <dbReference type="SAM" id="Phobius"/>
    </source>
</evidence>
<dbReference type="InterPro" id="IPR004477">
    <property type="entry name" value="ComEC_N"/>
</dbReference>
<dbReference type="Pfam" id="PF03772">
    <property type="entry name" value="Competence"/>
    <property type="match status" value="1"/>
</dbReference>
<keyword evidence="3 6" id="KW-0812">Transmembrane</keyword>
<dbReference type="InterPro" id="IPR004797">
    <property type="entry name" value="Competence_ComEC/Rec2"/>
</dbReference>
<feature type="transmembrane region" description="Helical" evidence="6">
    <location>
        <begin position="473"/>
        <end position="492"/>
    </location>
</feature>
<evidence type="ECO:0000256" key="3">
    <source>
        <dbReference type="ARBA" id="ARBA00022692"/>
    </source>
</evidence>
<feature type="transmembrane region" description="Helical" evidence="6">
    <location>
        <begin position="284"/>
        <end position="309"/>
    </location>
</feature>
<evidence type="ECO:0000256" key="1">
    <source>
        <dbReference type="ARBA" id="ARBA00004651"/>
    </source>
</evidence>
<dbReference type="Pfam" id="PF00753">
    <property type="entry name" value="Lactamase_B"/>
    <property type="match status" value="1"/>
</dbReference>
<evidence type="ECO:0000259" key="7">
    <source>
        <dbReference type="SMART" id="SM00849"/>
    </source>
</evidence>
<comment type="caution">
    <text evidence="8">The sequence shown here is derived from an EMBL/GenBank/DDBJ whole genome shotgun (WGS) entry which is preliminary data.</text>
</comment>
<keyword evidence="5 6" id="KW-0472">Membrane</keyword>
<dbReference type="AlphaFoldDB" id="A0A369MNT1"/>
<evidence type="ECO:0000256" key="4">
    <source>
        <dbReference type="ARBA" id="ARBA00022989"/>
    </source>
</evidence>
<sequence length="781" mass="79667">MRGAARGKPVALPPRPALPPVLACALSLWASCAAVLAASGSWDAGACLAVGTAGIVASVACAFALWRLPVPIAWAALLGAALGIALAGGCAAAQHEAQLQGDGLSGRWRFEVAADGSQGSYGATCFARANLPDIGAVTVRLRFEEGEDPPRYGDVLEADATLSAPGGSSAAYCWRQGAVLEGTARRVVSCERADALGILTGLRNRAIDLIADEGTDDGAAVLAALVCGWRGALEVGDAYAAYQTSGLAHLVAVSGAHLSIVAGCAAALLRALRVPRRAGAVLQASFLLGFLVLAAAPPSAVRAAVMAFAGMFAFTARRRPAALSALAVCMVGCIALDPRTALAVSFALSALSTLGIVLFAGLFQAWVAQCFQRAPRLAREALSLTAASSLAAAPLAASLFSQVPVVAPLANVAAAPLFPVVCAGGLAAVLASLAVPAVAPALIGFASMGVGALTAVVRALASVPYASLPASVPLAGALLASAACAAALWLAWPRPSRRRAFGLVAAVACVMIGTVVVAPRLSGDEIVMLDVGQGDAFLVRSRGTAVLIDTGNQDRMLREALARHGAYRLDAVVITHGDDDHKGSLASLAGVVDVRRVLVAQDALSCGCEACVSLVADARKLAGDGGVVGLRQGDALQVGSFDLQTVWPERFSDEGGNADSLCLVADADIDGDGASEWRALFTGDAERDQLRALIDEGLVDSVDLYKVGHHGSKNALDDEEAAVLSPRIALVSAGARNRYGHPAQDTLDRLEAAGARVFRTDEQGDVSCKLTADRIEVETLR</sequence>
<dbReference type="GO" id="GO:0030420">
    <property type="term" value="P:establishment of competence for transformation"/>
    <property type="evidence" value="ECO:0007669"/>
    <property type="project" value="InterPro"/>
</dbReference>
<feature type="transmembrane region" description="Helical" evidence="6">
    <location>
        <begin position="442"/>
        <end position="461"/>
    </location>
</feature>
<feature type="transmembrane region" description="Helical" evidence="6">
    <location>
        <begin position="20"/>
        <end position="38"/>
    </location>
</feature>
<feature type="transmembrane region" description="Helical" evidence="6">
    <location>
        <begin position="344"/>
        <end position="369"/>
    </location>
</feature>
<dbReference type="InterPro" id="IPR001279">
    <property type="entry name" value="Metallo-B-lactamas"/>
</dbReference>
<evidence type="ECO:0000313" key="9">
    <source>
        <dbReference type="Proteomes" id="UP000253970"/>
    </source>
</evidence>
<feature type="domain" description="Metallo-beta-lactamase" evidence="7">
    <location>
        <begin position="533"/>
        <end position="735"/>
    </location>
</feature>
<protein>
    <submittedName>
        <fullName evidence="8">DNA internalization-related competence protein ComEC/Rec2</fullName>
    </submittedName>
</protein>